<dbReference type="InterPro" id="IPR001128">
    <property type="entry name" value="Cyt_P450"/>
</dbReference>
<dbReference type="RefSeq" id="WP_251909121.1">
    <property type="nucleotide sequence ID" value="NZ_JAMRXG010000001.1"/>
</dbReference>
<proteinExistence type="inferred from homology"/>
<dbReference type="Gene3D" id="1.10.630.10">
    <property type="entry name" value="Cytochrome P450"/>
    <property type="match status" value="1"/>
</dbReference>
<keyword evidence="11" id="KW-1185">Reference proteome</keyword>
<protein>
    <submittedName>
        <fullName evidence="10">Cytochrome P450</fullName>
    </submittedName>
</protein>
<evidence type="ECO:0000256" key="6">
    <source>
        <dbReference type="ARBA" id="ARBA00023004"/>
    </source>
</evidence>
<dbReference type="PROSITE" id="PS00086">
    <property type="entry name" value="CYTOCHROME_P450"/>
    <property type="match status" value="1"/>
</dbReference>
<comment type="caution">
    <text evidence="10">The sequence shown here is derived from an EMBL/GenBank/DDBJ whole genome shotgun (WGS) entry which is preliminary data.</text>
</comment>
<dbReference type="GO" id="GO:0020037">
    <property type="term" value="F:heme binding"/>
    <property type="evidence" value="ECO:0007669"/>
    <property type="project" value="InterPro"/>
</dbReference>
<keyword evidence="6 8" id="KW-0408">Iron</keyword>
<keyword evidence="4 8" id="KW-0479">Metal-binding</keyword>
<dbReference type="GO" id="GO:0004497">
    <property type="term" value="F:monooxygenase activity"/>
    <property type="evidence" value="ECO:0007669"/>
    <property type="project" value="UniProtKB-KW"/>
</dbReference>
<evidence type="ECO:0000256" key="1">
    <source>
        <dbReference type="ARBA" id="ARBA00001971"/>
    </source>
</evidence>
<keyword evidence="3 8" id="KW-0349">Heme</keyword>
<dbReference type="PRINTS" id="PR00465">
    <property type="entry name" value="EP450IV"/>
</dbReference>
<evidence type="ECO:0000313" key="11">
    <source>
        <dbReference type="Proteomes" id="UP001139157"/>
    </source>
</evidence>
<evidence type="ECO:0000256" key="4">
    <source>
        <dbReference type="ARBA" id="ARBA00022723"/>
    </source>
</evidence>
<dbReference type="GO" id="GO:0005506">
    <property type="term" value="F:iron ion binding"/>
    <property type="evidence" value="ECO:0007669"/>
    <property type="project" value="InterPro"/>
</dbReference>
<evidence type="ECO:0000256" key="9">
    <source>
        <dbReference type="RuleBase" id="RU000461"/>
    </source>
</evidence>
<evidence type="ECO:0000256" key="7">
    <source>
        <dbReference type="ARBA" id="ARBA00023033"/>
    </source>
</evidence>
<dbReference type="InterPro" id="IPR036396">
    <property type="entry name" value="Cyt_P450_sf"/>
</dbReference>
<feature type="binding site" description="axial binding residue" evidence="8">
    <location>
        <position position="428"/>
    </location>
    <ligand>
        <name>heme</name>
        <dbReference type="ChEBI" id="CHEBI:30413"/>
    </ligand>
    <ligandPart>
        <name>Fe</name>
        <dbReference type="ChEBI" id="CHEBI:18248"/>
    </ligandPart>
</feature>
<dbReference type="GO" id="GO:0016705">
    <property type="term" value="F:oxidoreductase activity, acting on paired donors, with incorporation or reduction of molecular oxygen"/>
    <property type="evidence" value="ECO:0007669"/>
    <property type="project" value="InterPro"/>
</dbReference>
<dbReference type="Pfam" id="PF00067">
    <property type="entry name" value="p450"/>
    <property type="match status" value="1"/>
</dbReference>
<dbReference type="InterPro" id="IPR002403">
    <property type="entry name" value="Cyt_P450_E_grp-IV"/>
</dbReference>
<evidence type="ECO:0000256" key="5">
    <source>
        <dbReference type="ARBA" id="ARBA00023002"/>
    </source>
</evidence>
<evidence type="ECO:0000256" key="2">
    <source>
        <dbReference type="ARBA" id="ARBA00010617"/>
    </source>
</evidence>
<evidence type="ECO:0000256" key="8">
    <source>
        <dbReference type="PIRSR" id="PIRSR602403-1"/>
    </source>
</evidence>
<name>A0A9X2IVX5_9NOCA</name>
<gene>
    <name evidence="10" type="ORF">NDR86_02050</name>
</gene>
<organism evidence="10 11">
    <name type="scientific">Nocardia pulmonis</name>
    <dbReference type="NCBI Taxonomy" id="2951408"/>
    <lineage>
        <taxon>Bacteria</taxon>
        <taxon>Bacillati</taxon>
        <taxon>Actinomycetota</taxon>
        <taxon>Actinomycetes</taxon>
        <taxon>Mycobacteriales</taxon>
        <taxon>Nocardiaceae</taxon>
        <taxon>Nocardia</taxon>
    </lineage>
</organism>
<evidence type="ECO:0000256" key="3">
    <source>
        <dbReference type="ARBA" id="ARBA00022617"/>
    </source>
</evidence>
<sequence length="480" mass="54629">MVSVDPRADRENLGFLEVTGRGPIDRLLRLVPSREQALATPRPGSGLRAVRGDAGLPYLGRSLQYLRWGPAELLDRYHRYGPVCYSPTLGIDHVFVAGPQAIDEVVGKRRNDFGQGWDYFIGPFFRRGLLLLEFAEHMFHRRIMQQAFTRERLEAHLAHLAPVVDAAIDRWVPGTQRRVRLYPTIKDLTLELAAETFMGVRAGPERQRLGAAFLDCTHAGLAMVRHPMPGGAWRAGLRGRKVLEEYFTRMIAAKRRSQEADFFSALCHARTEDGEMFSDADVVNHMIFLIMAAHDTTTTTATAVAYYLGRHPEWQRRVRAEALREFSSAPTIADLDRLHDLNLVIKESLRLVPPVPGLVRRAVRDTEIAGHYIPAGTHVDLAYGINHLLPELWSRPARFDPERFAEDRREDRSHRLAWMPFGAGAHKCIGMHFGMFEVKAIIAAMVRDYEWRIPDDYLMPWGFTTIPFPRDGAPMVLKRR</sequence>
<keyword evidence="7 9" id="KW-0503">Monooxygenase</keyword>
<reference evidence="10" key="1">
    <citation type="submission" date="2022-06" db="EMBL/GenBank/DDBJ databases">
        <title>Novel species in genus nocardia.</title>
        <authorList>
            <person name="Li F."/>
        </authorList>
    </citation>
    <scope>NUCLEOTIDE SEQUENCE</scope>
    <source>
        <strain evidence="10">CDC141</strain>
    </source>
</reference>
<comment type="similarity">
    <text evidence="2 9">Belongs to the cytochrome P450 family.</text>
</comment>
<comment type="cofactor">
    <cofactor evidence="1 8">
        <name>heme</name>
        <dbReference type="ChEBI" id="CHEBI:30413"/>
    </cofactor>
</comment>
<dbReference type="GO" id="GO:0016125">
    <property type="term" value="P:sterol metabolic process"/>
    <property type="evidence" value="ECO:0007669"/>
    <property type="project" value="TreeGrafter"/>
</dbReference>
<dbReference type="InterPro" id="IPR017972">
    <property type="entry name" value="Cyt_P450_CS"/>
</dbReference>
<evidence type="ECO:0000313" key="10">
    <source>
        <dbReference type="EMBL" id="MCM6772255.1"/>
    </source>
</evidence>
<accession>A0A9X2IVX5</accession>
<dbReference type="AlphaFoldDB" id="A0A9X2IVX5"/>
<dbReference type="PRINTS" id="PR00385">
    <property type="entry name" value="P450"/>
</dbReference>
<dbReference type="Proteomes" id="UP001139157">
    <property type="component" value="Unassembled WGS sequence"/>
</dbReference>
<dbReference type="SUPFAM" id="SSF48264">
    <property type="entry name" value="Cytochrome P450"/>
    <property type="match status" value="1"/>
</dbReference>
<dbReference type="EMBL" id="JAMRXG010000001">
    <property type="protein sequence ID" value="MCM6772255.1"/>
    <property type="molecule type" value="Genomic_DNA"/>
</dbReference>
<dbReference type="PANTHER" id="PTHR24286:SF24">
    <property type="entry name" value="LANOSTEROL 14-ALPHA DEMETHYLASE"/>
    <property type="match status" value="1"/>
</dbReference>
<dbReference type="PANTHER" id="PTHR24286">
    <property type="entry name" value="CYTOCHROME P450 26"/>
    <property type="match status" value="1"/>
</dbReference>
<keyword evidence="5 9" id="KW-0560">Oxidoreductase</keyword>